<comment type="caution">
    <text evidence="1">The sequence shown here is derived from an EMBL/GenBank/DDBJ whole genome shotgun (WGS) entry which is preliminary data.</text>
</comment>
<dbReference type="Proteomes" id="UP000245449">
    <property type="component" value="Unassembled WGS sequence"/>
</dbReference>
<organism evidence="1 2">
    <name type="scientific">Flavobacterium psychrotolerans</name>
    <dbReference type="NCBI Taxonomy" id="2169410"/>
    <lineage>
        <taxon>Bacteria</taxon>
        <taxon>Pseudomonadati</taxon>
        <taxon>Bacteroidota</taxon>
        <taxon>Flavobacteriia</taxon>
        <taxon>Flavobacteriales</taxon>
        <taxon>Flavobacteriaceae</taxon>
        <taxon>Flavobacterium</taxon>
    </lineage>
</organism>
<sequence>MIRKVILFFVFIVLNSCVGIRPSVQITDYVLVPNGKEIIGNNNLTAFIFENNVKKLPIEQFLSARFKTDNYLQNEFWITIDKERYKIIIYDKADFEKYFINSNFAVVNQEPENARSNDQRKFIAISMINSSNEDCLKDGSLFQNIAVTYLKSLKDEFYNQ</sequence>
<name>A0A2U1JP27_9FLAO</name>
<evidence type="ECO:0000313" key="1">
    <source>
        <dbReference type="EMBL" id="PWA06930.1"/>
    </source>
</evidence>
<reference evidence="1 2" key="1">
    <citation type="submission" date="2018-04" db="EMBL/GenBank/DDBJ databases">
        <title>Flavobacterium sp. nov., isolated from glacier ice.</title>
        <authorList>
            <person name="Liu Q."/>
            <person name="Xin Y.-H."/>
        </authorList>
    </citation>
    <scope>NUCLEOTIDE SEQUENCE [LARGE SCALE GENOMIC DNA]</scope>
    <source>
        <strain evidence="1 2">RB1R5</strain>
    </source>
</reference>
<dbReference type="AlphaFoldDB" id="A0A2U1JP27"/>
<proteinExistence type="predicted"/>
<protein>
    <submittedName>
        <fullName evidence="1">Uncharacterized protein</fullName>
    </submittedName>
</protein>
<gene>
    <name evidence="1" type="ORF">DB895_02820</name>
</gene>
<evidence type="ECO:0000313" key="2">
    <source>
        <dbReference type="Proteomes" id="UP000245449"/>
    </source>
</evidence>
<dbReference type="EMBL" id="QCZI01000002">
    <property type="protein sequence ID" value="PWA06930.1"/>
    <property type="molecule type" value="Genomic_DNA"/>
</dbReference>
<keyword evidence="2" id="KW-1185">Reference proteome</keyword>
<accession>A0A2U1JP27</accession>